<dbReference type="Proteomes" id="UP000248614">
    <property type="component" value="Unassembled WGS sequence"/>
</dbReference>
<dbReference type="PROSITE" id="PS00475">
    <property type="entry name" value="RIBOSOMAL_L15"/>
    <property type="match status" value="1"/>
</dbReference>
<protein>
    <recommendedName>
        <fullName evidence="4">Large ribosomal subunit protein uL15</fullName>
    </recommendedName>
</protein>
<comment type="function">
    <text evidence="4">Binds to the 23S rRNA.</text>
</comment>
<evidence type="ECO:0000256" key="6">
    <source>
        <dbReference type="SAM" id="MobiDB-lite"/>
    </source>
</evidence>
<evidence type="ECO:0000259" key="7">
    <source>
        <dbReference type="Pfam" id="PF00828"/>
    </source>
</evidence>
<name>A0A2W4ZDD8_9SPHN</name>
<dbReference type="HAMAP" id="MF_01341">
    <property type="entry name" value="Ribosomal_uL15"/>
    <property type="match status" value="1"/>
</dbReference>
<dbReference type="SUPFAM" id="SSF52080">
    <property type="entry name" value="Ribosomal proteins L15p and L18e"/>
    <property type="match status" value="1"/>
</dbReference>
<dbReference type="GO" id="GO:0019843">
    <property type="term" value="F:rRNA binding"/>
    <property type="evidence" value="ECO:0007669"/>
    <property type="project" value="UniProtKB-UniRule"/>
</dbReference>
<evidence type="ECO:0000256" key="5">
    <source>
        <dbReference type="RuleBase" id="RU003888"/>
    </source>
</evidence>
<comment type="caution">
    <text evidence="8">The sequence shown here is derived from an EMBL/GenBank/DDBJ whole genome shotgun (WGS) entry which is preliminary data.</text>
</comment>
<dbReference type="Gene3D" id="3.100.10.10">
    <property type="match status" value="1"/>
</dbReference>
<keyword evidence="4" id="KW-0694">RNA-binding</keyword>
<gene>
    <name evidence="4" type="primary">rplO</name>
    <name evidence="8" type="ORF">DI632_01930</name>
</gene>
<accession>A0A2W4ZDD8</accession>
<feature type="compositionally biased region" description="Basic and acidic residues" evidence="6">
    <location>
        <begin position="1"/>
        <end position="13"/>
    </location>
</feature>
<comment type="subunit">
    <text evidence="4">Part of the 50S ribosomal subunit.</text>
</comment>
<dbReference type="InterPro" id="IPR036227">
    <property type="entry name" value="Ribosomal_uL15/eL18_sf"/>
</dbReference>
<dbReference type="GO" id="GO:0006412">
    <property type="term" value="P:translation"/>
    <property type="evidence" value="ECO:0007669"/>
    <property type="project" value="UniProtKB-UniRule"/>
</dbReference>
<evidence type="ECO:0000256" key="4">
    <source>
        <dbReference type="HAMAP-Rule" id="MF_01341"/>
    </source>
</evidence>
<dbReference type="InterPro" id="IPR021131">
    <property type="entry name" value="Ribosomal_uL15/eL18"/>
</dbReference>
<keyword evidence="3 4" id="KW-0687">Ribonucleoprotein</keyword>
<dbReference type="GO" id="GO:0003735">
    <property type="term" value="F:structural constituent of ribosome"/>
    <property type="evidence" value="ECO:0007669"/>
    <property type="project" value="InterPro"/>
</dbReference>
<evidence type="ECO:0000256" key="1">
    <source>
        <dbReference type="ARBA" id="ARBA00007320"/>
    </source>
</evidence>
<dbReference type="PANTHER" id="PTHR12934:SF11">
    <property type="entry name" value="LARGE RIBOSOMAL SUBUNIT PROTEIN UL15M"/>
    <property type="match status" value="1"/>
</dbReference>
<dbReference type="EMBL" id="QFNF01000003">
    <property type="protein sequence ID" value="PZO80334.1"/>
    <property type="molecule type" value="Genomic_DNA"/>
</dbReference>
<feature type="region of interest" description="Disordered" evidence="6">
    <location>
        <begin position="1"/>
        <end position="48"/>
    </location>
</feature>
<dbReference type="AlphaFoldDB" id="A0A2W4ZDD8"/>
<evidence type="ECO:0000313" key="8">
    <source>
        <dbReference type="EMBL" id="PZO80334.1"/>
    </source>
</evidence>
<keyword evidence="4" id="KW-0699">rRNA-binding</keyword>
<reference evidence="8 9" key="1">
    <citation type="submission" date="2017-08" db="EMBL/GenBank/DDBJ databases">
        <title>Infants hospitalized years apart are colonized by the same room-sourced microbial strains.</title>
        <authorList>
            <person name="Brooks B."/>
            <person name="Olm M.R."/>
            <person name="Firek B.A."/>
            <person name="Baker R."/>
            <person name="Thomas B.C."/>
            <person name="Morowitz M.J."/>
            <person name="Banfield J.F."/>
        </authorList>
    </citation>
    <scope>NUCLEOTIDE SEQUENCE [LARGE SCALE GENOMIC DNA]</scope>
    <source>
        <strain evidence="8">S2_018_000_R3_110</strain>
    </source>
</reference>
<feature type="domain" description="Large ribosomal subunit protein uL15/eL18" evidence="7">
    <location>
        <begin position="75"/>
        <end position="148"/>
    </location>
</feature>
<dbReference type="Pfam" id="PF00828">
    <property type="entry name" value="Ribosomal_L27A"/>
    <property type="match status" value="1"/>
</dbReference>
<dbReference type="InterPro" id="IPR030878">
    <property type="entry name" value="Ribosomal_uL15"/>
</dbReference>
<dbReference type="NCBIfam" id="TIGR01071">
    <property type="entry name" value="rplO_bact"/>
    <property type="match status" value="1"/>
</dbReference>
<keyword evidence="2 4" id="KW-0689">Ribosomal protein</keyword>
<dbReference type="PANTHER" id="PTHR12934">
    <property type="entry name" value="50S RIBOSOMAL PROTEIN L15"/>
    <property type="match status" value="1"/>
</dbReference>
<dbReference type="GO" id="GO:0022625">
    <property type="term" value="C:cytosolic large ribosomal subunit"/>
    <property type="evidence" value="ECO:0007669"/>
    <property type="project" value="TreeGrafter"/>
</dbReference>
<sequence>MKLNEIRDNEGARKSKMRVGRGIGSGKGKTAGRGQKGQKSREGVSIAGFEGGQMPLHMRIPKRGFNNIFAKDYAEVNLGAIQKAVDAGKIEAGAALDHAALKAANLARGGKDGVRLLGKGELTARLTFTVAGASKSAIEAVEKAGGSVSVIEVVPAHEKAAAKKGKTLAAKKAAHA</sequence>
<dbReference type="InterPro" id="IPR001196">
    <property type="entry name" value="Ribosomal_uL15_CS"/>
</dbReference>
<evidence type="ECO:0000256" key="2">
    <source>
        <dbReference type="ARBA" id="ARBA00022980"/>
    </source>
</evidence>
<organism evidence="8 9">
    <name type="scientific">Sphingomonas hengshuiensis</name>
    <dbReference type="NCBI Taxonomy" id="1609977"/>
    <lineage>
        <taxon>Bacteria</taxon>
        <taxon>Pseudomonadati</taxon>
        <taxon>Pseudomonadota</taxon>
        <taxon>Alphaproteobacteria</taxon>
        <taxon>Sphingomonadales</taxon>
        <taxon>Sphingomonadaceae</taxon>
        <taxon>Sphingomonas</taxon>
    </lineage>
</organism>
<feature type="compositionally biased region" description="Gly residues" evidence="6">
    <location>
        <begin position="21"/>
        <end position="35"/>
    </location>
</feature>
<dbReference type="InterPro" id="IPR005749">
    <property type="entry name" value="Ribosomal_uL15_bac-type"/>
</dbReference>
<comment type="similarity">
    <text evidence="1 4 5">Belongs to the universal ribosomal protein uL15 family.</text>
</comment>
<evidence type="ECO:0000313" key="9">
    <source>
        <dbReference type="Proteomes" id="UP000248614"/>
    </source>
</evidence>
<proteinExistence type="inferred from homology"/>
<evidence type="ECO:0000256" key="3">
    <source>
        <dbReference type="ARBA" id="ARBA00023274"/>
    </source>
</evidence>